<evidence type="ECO:0000313" key="1">
    <source>
        <dbReference type="EMBL" id="TNN68592.1"/>
    </source>
</evidence>
<sequence length="62" mass="7022">MAFEKPYFYGGSRVEGYFTSHALWVLVPECAEEEALSPAPVEAFRHQGDRPAARQLPDIRAR</sequence>
<reference evidence="1 2" key="1">
    <citation type="submission" date="2019-03" db="EMBL/GenBank/DDBJ databases">
        <title>First draft genome of Liparis tanakae, snailfish: a comprehensive survey of snailfish specific genes.</title>
        <authorList>
            <person name="Kim W."/>
            <person name="Song I."/>
            <person name="Jeong J.-H."/>
            <person name="Kim D."/>
            <person name="Kim S."/>
            <person name="Ryu S."/>
            <person name="Song J.Y."/>
            <person name="Lee S.K."/>
        </authorList>
    </citation>
    <scope>NUCLEOTIDE SEQUENCE [LARGE SCALE GENOMIC DNA]</scope>
    <source>
        <tissue evidence="1">Muscle</tissue>
    </source>
</reference>
<comment type="caution">
    <text evidence="1">The sequence shown here is derived from an EMBL/GenBank/DDBJ whole genome shotgun (WGS) entry which is preliminary data.</text>
</comment>
<organism evidence="1 2">
    <name type="scientific">Liparis tanakae</name>
    <name type="common">Tanaka's snailfish</name>
    <dbReference type="NCBI Taxonomy" id="230148"/>
    <lineage>
        <taxon>Eukaryota</taxon>
        <taxon>Metazoa</taxon>
        <taxon>Chordata</taxon>
        <taxon>Craniata</taxon>
        <taxon>Vertebrata</taxon>
        <taxon>Euteleostomi</taxon>
        <taxon>Actinopterygii</taxon>
        <taxon>Neopterygii</taxon>
        <taxon>Teleostei</taxon>
        <taxon>Neoteleostei</taxon>
        <taxon>Acanthomorphata</taxon>
        <taxon>Eupercaria</taxon>
        <taxon>Perciformes</taxon>
        <taxon>Cottioidei</taxon>
        <taxon>Cottales</taxon>
        <taxon>Liparidae</taxon>
        <taxon>Liparis</taxon>
    </lineage>
</organism>
<accession>A0A4Z2HUK5</accession>
<name>A0A4Z2HUK5_9TELE</name>
<protein>
    <submittedName>
        <fullName evidence="1">Uncharacterized protein</fullName>
    </submittedName>
</protein>
<dbReference type="AlphaFoldDB" id="A0A4Z2HUK5"/>
<dbReference type="Proteomes" id="UP000314294">
    <property type="component" value="Unassembled WGS sequence"/>
</dbReference>
<gene>
    <name evidence="1" type="ORF">EYF80_021238</name>
</gene>
<proteinExistence type="predicted"/>
<keyword evidence="2" id="KW-1185">Reference proteome</keyword>
<dbReference type="EMBL" id="SRLO01000188">
    <property type="protein sequence ID" value="TNN68592.1"/>
    <property type="molecule type" value="Genomic_DNA"/>
</dbReference>
<evidence type="ECO:0000313" key="2">
    <source>
        <dbReference type="Proteomes" id="UP000314294"/>
    </source>
</evidence>